<proteinExistence type="predicted"/>
<comment type="caution">
    <text evidence="1">The sequence shown here is derived from an EMBL/GenBank/DDBJ whole genome shotgun (WGS) entry which is preliminary data.</text>
</comment>
<reference evidence="1" key="1">
    <citation type="submission" date="2023-10" db="EMBL/GenBank/DDBJ databases">
        <authorList>
            <person name="Chen Y."/>
            <person name="Shah S."/>
            <person name="Dougan E. K."/>
            <person name="Thang M."/>
            <person name="Chan C."/>
        </authorList>
    </citation>
    <scope>NUCLEOTIDE SEQUENCE [LARGE SCALE GENOMIC DNA]</scope>
</reference>
<protein>
    <recommendedName>
        <fullName evidence="3">RNA-directed RNA polymerase</fullName>
    </recommendedName>
</protein>
<accession>A0ABN9ULG3</accession>
<evidence type="ECO:0000313" key="1">
    <source>
        <dbReference type="EMBL" id="CAK0860579.1"/>
    </source>
</evidence>
<dbReference type="Proteomes" id="UP001189429">
    <property type="component" value="Unassembled WGS sequence"/>
</dbReference>
<feature type="non-terminal residue" evidence="1">
    <location>
        <position position="206"/>
    </location>
</feature>
<organism evidence="1 2">
    <name type="scientific">Prorocentrum cordatum</name>
    <dbReference type="NCBI Taxonomy" id="2364126"/>
    <lineage>
        <taxon>Eukaryota</taxon>
        <taxon>Sar</taxon>
        <taxon>Alveolata</taxon>
        <taxon>Dinophyceae</taxon>
        <taxon>Prorocentrales</taxon>
        <taxon>Prorocentraceae</taxon>
        <taxon>Prorocentrum</taxon>
    </lineage>
</organism>
<evidence type="ECO:0008006" key="3">
    <source>
        <dbReference type="Google" id="ProtNLM"/>
    </source>
</evidence>
<evidence type="ECO:0000313" key="2">
    <source>
        <dbReference type="Proteomes" id="UP001189429"/>
    </source>
</evidence>
<dbReference type="EMBL" id="CAUYUJ010015993">
    <property type="protein sequence ID" value="CAK0860579.1"/>
    <property type="molecule type" value="Genomic_DNA"/>
</dbReference>
<gene>
    <name evidence="1" type="ORF">PCOR1329_LOCUS49499</name>
</gene>
<feature type="non-terminal residue" evidence="1">
    <location>
        <position position="1"/>
    </location>
</feature>
<name>A0ABN9ULG3_9DINO</name>
<keyword evidence="2" id="KW-1185">Reference proteome</keyword>
<sequence length="206" mass="22807">VHELMDVGLDTELQKQFGEDHEFVLWVAAVRQIDTISQDELEEVIHRAETFKCRAIGLAMARVATGLNYVLSRTANDDLGPVSMSRLDFVIRAMNAKKAKGVDNTGPVEVQRLLGAAKFELLDLMVGIERRGMWPEQPFMAVSAPLFIRPLMDETCKEMQISTATISLDLEQFYDGISIALMCAAGIMQGFPAIILALELQLPLAP</sequence>